<dbReference type="RefSeq" id="WP_052269255.1">
    <property type="nucleotide sequence ID" value="NZ_CP004387.1"/>
</dbReference>
<evidence type="ECO:0000256" key="1">
    <source>
        <dbReference type="ARBA" id="ARBA00022729"/>
    </source>
</evidence>
<accession>A0A0B4XKS7</accession>
<dbReference type="HOGENOM" id="CLU_233680_0_0_6"/>
<proteinExistence type="predicted"/>
<evidence type="ECO:0000259" key="3">
    <source>
        <dbReference type="PROSITE" id="PS51208"/>
    </source>
</evidence>
<dbReference type="InterPro" id="IPR013425">
    <property type="entry name" value="Autotrns_rpt"/>
</dbReference>
<dbReference type="Gene3D" id="2.160.20.20">
    <property type="match status" value="1"/>
</dbReference>
<organism evidence="4 5">
    <name type="scientific">Isoalcanivorax pacificus W11-5</name>
    <dbReference type="NCBI Taxonomy" id="391936"/>
    <lineage>
        <taxon>Bacteria</taxon>
        <taxon>Pseudomonadati</taxon>
        <taxon>Pseudomonadota</taxon>
        <taxon>Gammaproteobacteria</taxon>
        <taxon>Oceanospirillales</taxon>
        <taxon>Alcanivoracaceae</taxon>
        <taxon>Isoalcanivorax</taxon>
    </lineage>
</organism>
<evidence type="ECO:0000313" key="4">
    <source>
        <dbReference type="EMBL" id="AJD48879.1"/>
    </source>
</evidence>
<dbReference type="EMBL" id="CP004387">
    <property type="protein sequence ID" value="AJD48879.1"/>
    <property type="molecule type" value="Genomic_DNA"/>
</dbReference>
<dbReference type="SUPFAM" id="SSF103515">
    <property type="entry name" value="Autotransporter"/>
    <property type="match status" value="1"/>
</dbReference>
<feature type="compositionally biased region" description="Gly residues" evidence="2">
    <location>
        <begin position="174"/>
        <end position="231"/>
    </location>
</feature>
<gene>
    <name evidence="4" type="ORF">S7S_12335</name>
</gene>
<feature type="region of interest" description="Disordered" evidence="2">
    <location>
        <begin position="174"/>
        <end position="273"/>
    </location>
</feature>
<dbReference type="Pfam" id="PF12951">
    <property type="entry name" value="PATR"/>
    <property type="match status" value="8"/>
</dbReference>
<dbReference type="PROSITE" id="PS51208">
    <property type="entry name" value="AUTOTRANSPORTER"/>
    <property type="match status" value="1"/>
</dbReference>
<evidence type="ECO:0000256" key="2">
    <source>
        <dbReference type="SAM" id="MobiDB-lite"/>
    </source>
</evidence>
<evidence type="ECO:0000313" key="5">
    <source>
        <dbReference type="Proteomes" id="UP000006764"/>
    </source>
</evidence>
<dbReference type="SUPFAM" id="SSF51126">
    <property type="entry name" value="Pectin lyase-like"/>
    <property type="match status" value="3"/>
</dbReference>
<dbReference type="InterPro" id="IPR011050">
    <property type="entry name" value="Pectin_lyase_fold/virulence"/>
</dbReference>
<feature type="domain" description="Autotransporter" evidence="3">
    <location>
        <begin position="1734"/>
        <end position="2014"/>
    </location>
</feature>
<dbReference type="Proteomes" id="UP000006764">
    <property type="component" value="Chromosome"/>
</dbReference>
<dbReference type="InterPro" id="IPR036709">
    <property type="entry name" value="Autotransporte_beta_dom_sf"/>
</dbReference>
<dbReference type="STRING" id="391936.S7S_12335"/>
<sequence>MPFGSGLYGRVLLAGSLCTAIPAVDAATFQVTDEATLRQAIIDANSQTGPHFIEFKADVTLTTALPPVLNSVTFQGGNHALNGAASHRLLFIGADDSAGGPRILVNINNLRLTNGLASGGDGADGGGGGLGAGGALFINTRADVVLNNVGLDNNRAEGGGGGITAGGDAGGGGGLGGDGGQVHGGGGGLAGQGGNGTGTAGGGGGALADGGDGLADQAGGGGGLADGGSGVSPGADGSWEQPWRSGDAGDGAAGGPGGTQGGGGGAGGAGSGGGGGGFAGAEGTAGNGGAGGTLGGGGGGTTGAGGAGGFAGGGGGSAADAGGAGGFGGGGGGSGAGIGGAGGFGGGGGAGVQGGDGGYGGGGGAGGTGGHAGTGAGAGSATQGGGGAGLGGAIFVAEGGVLTVGGSTSVNGGSVVAGSGAHNGSAAGSGLFLQGSGNLSVRGPADGSLIIADDISDAVGAGLAGANDYDRWNLIISGADINGRVVLSGDNRYSGDTYVSDTTLMVAEDRNLGGSLGMVVLDNGGLAMGDGFTLTRDVLVNARGGVLGVDSGQTATLNSNLYGDGGVRKEGAGDLVLAVDTAFQGNWVVGDGHLVIDRDARLGNSSLLLDGGGLRFSAAFDDLRTVTVTDKGGVLDAGGHAVRLENGLFGTGDVTYTGGGQFTVTGVVGHSGNTVISNATTLSGGVGSGSLILGSDAVYNLDGQDRQVRDIQGSGTVHLDDGHLLTLMAEFDPDNPDILFDGTLTGTGGLVMAGVAESVMRLSGTNTYSGGTRLVSGQLTVSADENLGTGGVTFAGGTLLFDTDATTQRDYVMAGGGTLAQRGGTLEVSGVISGAGDLTLTGGTTIFSNANTFQGDTIVKGANSLLGLRTGASIGDGNLVLSELGGLLLLGNTADLQTVILQSGGGTIHTNGFEVVSQGGIIGSQPDDRLVKDGLGTLVLAGTSQYQGGTDIRAGVLQVGQGGLDGSLAGHVTIAQDAWLDINRAGTLALDGVISGAGAVRKTGTGTLQLTGGHINLFQGGLHVQQGYVGFDSAGLLGLSPVSLDGGGLLFGSDLAASLDIAAGHGELVVDAGNTFALLGDTAGPGMLEKSGQGTLLISGVAAHDGGTQVSAGTLQVGDGLRGTLAGDVDVAAGATLAFGRADLSAYQHRVSGDGALVMRGTGELVLTSAQAYTGGTRVEAGTLRIGMGGTSGSILGDAVIDSGARLVFDRSDDVLFSGDLSGDGQLITTSAGTLILTGAATHSGGTQVAGGGLQIGDGGTDGSLAGDVQLFNGTRLLLNRSDMLALTGDISGAGGLWQVGAGTTQLSGNNTFTGDVRVRDGRLAADADSRLGGGELILDGGAFAWSQAFNDLRGVRLTSAGGTLDTNGFDVQYGQIISGSGDFTKAGQGVLALTGVLAAAQTRVSGGELRVGVGGTQGTLLGDVQIDTGAALGFERSDPFNFAGVVRGDGALHQRGSGSLFLTGDSLLFNGDTTVHDGRLYLDGVLGGDMRVQGGTLLGNGRLGGDLVIASGGTLAAGASVGSLRVDGDLGFDPGSVWQVDVRADGTADYLSVGGTATLAGDVQILAGGGGDYVDGSVYRLLDADDVENTFDNLSTDLVFLTPTLRYGDDFVELVLGRNSTSFTQISLTRNQQAVAGALDQMDPAHPVTAYVSGLNASGARDAYDGLSGDTLLAGLTTGARVGRQFSDHLQQRTSRLGVASRGRVEQQLQQNLQMLAGNAPVIAEPLPAANGPVRPLEGVWVQAQQLQIREKGDQGIGNPDLTVDGQMLTAGLDGYWRDDLIVGAALGITDGDLSFGDRRASGELSGWQAGLYSRWDSGGALHLKAALNHGETELDQRRTTPPGGDAAIAESTVTGTRLAIEAGLGLHAGNYGLRPFAALTLQRMQRDGFSEQSGGDAGLQVADGDYDNGEIGLGLEVSRPWLLGDERWAQLQGGLSLIKPFGDTRLTQRTSFLGTGVPFSVSASDAGALEMGLTAGGEVYLAKGVSLWAGYQGRFGDTLEEHNALLSFNVRW</sequence>
<keyword evidence="5" id="KW-1185">Reference proteome</keyword>
<dbReference type="NCBIfam" id="TIGR02601">
    <property type="entry name" value="autotrns_rpt"/>
    <property type="match status" value="5"/>
</dbReference>
<reference evidence="4 5" key="1">
    <citation type="journal article" date="2012" name="J. Bacteriol.">
        <title>Genome sequence of an alkane-degrading bacterium, Alcanivorax pacificus type strain W11-5, isolated from deep sea sediment.</title>
        <authorList>
            <person name="Lai Q."/>
            <person name="Shao Z."/>
        </authorList>
    </citation>
    <scope>NUCLEOTIDE SEQUENCE [LARGE SCALE GENOMIC DNA]</scope>
    <source>
        <strain evidence="4 5">W11-5</strain>
    </source>
</reference>
<name>A0A0B4XKS7_9GAMM</name>
<dbReference type="InterPro" id="IPR005546">
    <property type="entry name" value="Autotransporte_beta"/>
</dbReference>
<dbReference type="KEGG" id="apac:S7S_12335"/>
<protein>
    <submittedName>
        <fullName evidence="4">Autotransporter beta-domain-containing protein</fullName>
    </submittedName>
</protein>
<feature type="compositionally biased region" description="Gly residues" evidence="2">
    <location>
        <begin position="248"/>
        <end position="273"/>
    </location>
</feature>
<dbReference type="InterPro" id="IPR012332">
    <property type="entry name" value="Autotransporter_pectin_lyase_C"/>
</dbReference>
<dbReference type="SMART" id="SM00869">
    <property type="entry name" value="Autotransporter"/>
    <property type="match status" value="1"/>
</dbReference>
<keyword evidence="1" id="KW-0732">Signal</keyword>